<feature type="compositionally biased region" description="Polar residues" evidence="1">
    <location>
        <begin position="75"/>
        <end position="88"/>
    </location>
</feature>
<sequence length="847" mass="92684">MVANGFPSSFFPGPRPTKDYFEPQMEANQVPSAAEQSSSYRLHLRNGTGGQMVPAVPTLVLENLSSFLQNCRETPVTNQQQQSLQPPNHSLYPRPPSSKPQIEWVYSQHNFSGRSPELLRMKARDLIQQGKCDSNVAYCVDQPSMLVRIECLKPGCKCVLKQEPALALKIVCGVSLVKGCWSTLQSNLHSHQRSTKWGSISSAFERLQPNSPSTTSQSFQCQNPSEQLPTSNNQSGEPIPLIFTSCSPFWFEILRQQNENFLMPSIPTWNSGKTLWKARPPMFLLRKQTKCVLSVSSSSSSGFRGPVTLDLDNVVNLHPGTVLRLLDCKPCRLVSKNNPQCPPSASLLQCEVVGSKSLMKYAALANNLPPDDALYWFASGSRLVYLPLDDKSVSFSPIAQPPPNSRENKHPGWAHSGAHSVLSLLSHFPLPITVRPVMEHSLANWLTSSSPGIRDGSSGLQLTSCHHGDLVFLEPIADCGPAAVANSNTSAAGGSSRFFVVTAEMLSQHRFILATPQSSQFYARELKTHASRVAHFLAAFHPACGLNYLLKYLEDVTHCSSFGPPHRPLTETLGPLGGEGTVASHTAVGSIAASMALHLDNGDGSRSPDLHALYDDLDDIYQYVRTGRFPAKQRGLTPSTGMLRSCSATPGPANSSSCATPAPRTRSRQDYTIPYLFFSPESSFHANNATSNQQPPPPPRRQIANPTHAYEYPSPSRYLLKTDHFPQQLPLSSPNKRRQAYVDCGRFRSVEQQFCVPPPPPSYSILNFAAVNERTNSSPDTGLGGDSGQSGSLLVPTATTSIVRSSCHQLINFCENGVAGESDVLKSPHLVYPHLRRLTVNLNKRIL</sequence>
<accession>A0A0R3UMH0</accession>
<gene>
    <name evidence="2" type="ORF">MCOS_LOCUS8944</name>
</gene>
<protein>
    <submittedName>
        <fullName evidence="2">Uncharacterized protein</fullName>
    </submittedName>
</protein>
<evidence type="ECO:0000256" key="1">
    <source>
        <dbReference type="SAM" id="MobiDB-lite"/>
    </source>
</evidence>
<feature type="compositionally biased region" description="Polar residues" evidence="1">
    <location>
        <begin position="636"/>
        <end position="659"/>
    </location>
</feature>
<feature type="compositionally biased region" description="Polar residues" evidence="1">
    <location>
        <begin position="683"/>
        <end position="692"/>
    </location>
</feature>
<dbReference type="Proteomes" id="UP000267029">
    <property type="component" value="Unassembled WGS sequence"/>
</dbReference>
<evidence type="ECO:0000313" key="3">
    <source>
        <dbReference type="Proteomes" id="UP000267029"/>
    </source>
</evidence>
<feature type="region of interest" description="Disordered" evidence="1">
    <location>
        <begin position="1"/>
        <end position="21"/>
    </location>
</feature>
<feature type="region of interest" description="Disordered" evidence="1">
    <location>
        <begin position="75"/>
        <end position="97"/>
    </location>
</feature>
<name>A0A0R3UMH0_MESCO</name>
<feature type="region of interest" description="Disordered" evidence="1">
    <location>
        <begin position="683"/>
        <end position="713"/>
    </location>
</feature>
<dbReference type="AlphaFoldDB" id="A0A0R3UMH0"/>
<organism evidence="2 3">
    <name type="scientific">Mesocestoides corti</name>
    <name type="common">Flatworm</name>
    <dbReference type="NCBI Taxonomy" id="53468"/>
    <lineage>
        <taxon>Eukaryota</taxon>
        <taxon>Metazoa</taxon>
        <taxon>Spiralia</taxon>
        <taxon>Lophotrochozoa</taxon>
        <taxon>Platyhelminthes</taxon>
        <taxon>Cestoda</taxon>
        <taxon>Eucestoda</taxon>
        <taxon>Cyclophyllidea</taxon>
        <taxon>Mesocestoididae</taxon>
        <taxon>Mesocestoides</taxon>
    </lineage>
</organism>
<feature type="compositionally biased region" description="Low complexity" evidence="1">
    <location>
        <begin position="1"/>
        <end position="12"/>
    </location>
</feature>
<proteinExistence type="predicted"/>
<dbReference type="EMBL" id="UXSR01005604">
    <property type="protein sequence ID" value="VDD82941.1"/>
    <property type="molecule type" value="Genomic_DNA"/>
</dbReference>
<feature type="region of interest" description="Disordered" evidence="1">
    <location>
        <begin position="207"/>
        <end position="233"/>
    </location>
</feature>
<feature type="region of interest" description="Disordered" evidence="1">
    <location>
        <begin position="631"/>
        <end position="666"/>
    </location>
</feature>
<evidence type="ECO:0000313" key="2">
    <source>
        <dbReference type="EMBL" id="VDD82941.1"/>
    </source>
</evidence>
<keyword evidence="3" id="KW-1185">Reference proteome</keyword>
<reference evidence="2 3" key="1">
    <citation type="submission" date="2018-10" db="EMBL/GenBank/DDBJ databases">
        <authorList>
            <consortium name="Pathogen Informatics"/>
        </authorList>
    </citation>
    <scope>NUCLEOTIDE SEQUENCE [LARGE SCALE GENOMIC DNA]</scope>
</reference>
<dbReference type="OrthoDB" id="6258948at2759"/>